<accession>A0AAJ0GKR8</accession>
<proteinExistence type="inferred from homology"/>
<protein>
    <recommendedName>
        <fullName evidence="4">NAD(P)-binding domain-containing protein</fullName>
    </recommendedName>
</protein>
<dbReference type="Proteomes" id="UP001273166">
    <property type="component" value="Unassembled WGS sequence"/>
</dbReference>
<dbReference type="Gene3D" id="3.40.50.720">
    <property type="entry name" value="NAD(P)-binding Rossmann-like Domain"/>
    <property type="match status" value="1"/>
</dbReference>
<dbReference type="InterPro" id="IPR016040">
    <property type="entry name" value="NAD(P)-bd_dom"/>
</dbReference>
<dbReference type="SUPFAM" id="SSF51735">
    <property type="entry name" value="NAD(P)-binding Rossmann-fold domains"/>
    <property type="match status" value="1"/>
</dbReference>
<dbReference type="PANTHER" id="PTHR15020">
    <property type="entry name" value="FLAVIN REDUCTASE-RELATED"/>
    <property type="match status" value="1"/>
</dbReference>
<evidence type="ECO:0000259" key="4">
    <source>
        <dbReference type="Pfam" id="PF13460"/>
    </source>
</evidence>
<organism evidence="5 6">
    <name type="scientific">Chaetomium strumarium</name>
    <dbReference type="NCBI Taxonomy" id="1170767"/>
    <lineage>
        <taxon>Eukaryota</taxon>
        <taxon>Fungi</taxon>
        <taxon>Dikarya</taxon>
        <taxon>Ascomycota</taxon>
        <taxon>Pezizomycotina</taxon>
        <taxon>Sordariomycetes</taxon>
        <taxon>Sordariomycetidae</taxon>
        <taxon>Sordariales</taxon>
        <taxon>Chaetomiaceae</taxon>
        <taxon>Chaetomium</taxon>
    </lineage>
</organism>
<keyword evidence="6" id="KW-1185">Reference proteome</keyword>
<feature type="domain" description="NAD(P)-binding" evidence="4">
    <location>
        <begin position="13"/>
        <end position="225"/>
    </location>
</feature>
<evidence type="ECO:0000313" key="6">
    <source>
        <dbReference type="Proteomes" id="UP001273166"/>
    </source>
</evidence>
<comment type="caution">
    <text evidence="5">The sequence shown here is derived from an EMBL/GenBank/DDBJ whole genome shotgun (WGS) entry which is preliminary data.</text>
</comment>
<reference evidence="5" key="2">
    <citation type="submission" date="2023-06" db="EMBL/GenBank/DDBJ databases">
        <authorList>
            <consortium name="Lawrence Berkeley National Laboratory"/>
            <person name="Mondo S.J."/>
            <person name="Hensen N."/>
            <person name="Bonometti L."/>
            <person name="Westerberg I."/>
            <person name="Brannstrom I.O."/>
            <person name="Guillou S."/>
            <person name="Cros-Aarteil S."/>
            <person name="Calhoun S."/>
            <person name="Haridas S."/>
            <person name="Kuo A."/>
            <person name="Pangilinan J."/>
            <person name="Riley R."/>
            <person name="Labutti K."/>
            <person name="Andreopoulos B."/>
            <person name="Lipzen A."/>
            <person name="Chen C."/>
            <person name="Yanf M."/>
            <person name="Daum C."/>
            <person name="Ng V."/>
            <person name="Clum A."/>
            <person name="Steindorff A."/>
            <person name="Ohm R."/>
            <person name="Martin F."/>
            <person name="Silar P."/>
            <person name="Natvig D."/>
            <person name="Lalanne C."/>
            <person name="Gautier V."/>
            <person name="Ament-Velasquez S.L."/>
            <person name="Kruys A."/>
            <person name="Hutchinson M.I."/>
            <person name="Powell A.J."/>
            <person name="Barry K."/>
            <person name="Miller A.N."/>
            <person name="Grigoriev I.V."/>
            <person name="Debuchy R."/>
            <person name="Gladieux P."/>
            <person name="Thoren M.H."/>
            <person name="Johannesson H."/>
        </authorList>
    </citation>
    <scope>NUCLEOTIDE SEQUENCE</scope>
    <source>
        <strain evidence="5">CBS 333.67</strain>
    </source>
</reference>
<keyword evidence="1" id="KW-0560">Oxidoreductase</keyword>
<reference evidence="5" key="1">
    <citation type="journal article" date="2023" name="Mol. Phylogenet. Evol.">
        <title>Genome-scale phylogeny and comparative genomics of the fungal order Sordariales.</title>
        <authorList>
            <person name="Hensen N."/>
            <person name="Bonometti L."/>
            <person name="Westerberg I."/>
            <person name="Brannstrom I.O."/>
            <person name="Guillou S."/>
            <person name="Cros-Aarteil S."/>
            <person name="Calhoun S."/>
            <person name="Haridas S."/>
            <person name="Kuo A."/>
            <person name="Mondo S."/>
            <person name="Pangilinan J."/>
            <person name="Riley R."/>
            <person name="LaButti K."/>
            <person name="Andreopoulos B."/>
            <person name="Lipzen A."/>
            <person name="Chen C."/>
            <person name="Yan M."/>
            <person name="Daum C."/>
            <person name="Ng V."/>
            <person name="Clum A."/>
            <person name="Steindorff A."/>
            <person name="Ohm R.A."/>
            <person name="Martin F."/>
            <person name="Silar P."/>
            <person name="Natvig D.O."/>
            <person name="Lalanne C."/>
            <person name="Gautier V."/>
            <person name="Ament-Velasquez S.L."/>
            <person name="Kruys A."/>
            <person name="Hutchinson M.I."/>
            <person name="Powell A.J."/>
            <person name="Barry K."/>
            <person name="Miller A.N."/>
            <person name="Grigoriev I.V."/>
            <person name="Debuchy R."/>
            <person name="Gladieux P."/>
            <person name="Hiltunen Thoren M."/>
            <person name="Johannesson H."/>
        </authorList>
    </citation>
    <scope>NUCLEOTIDE SEQUENCE</scope>
    <source>
        <strain evidence="5">CBS 333.67</strain>
    </source>
</reference>
<dbReference type="PANTHER" id="PTHR15020:SF37">
    <property type="entry name" value="OXIDOREDUCTASE MDPK"/>
    <property type="match status" value="1"/>
</dbReference>
<evidence type="ECO:0000256" key="2">
    <source>
        <dbReference type="ARBA" id="ARBA00023033"/>
    </source>
</evidence>
<comment type="similarity">
    <text evidence="3">Belongs to the avfA family.</text>
</comment>
<dbReference type="AlphaFoldDB" id="A0AAJ0GKR8"/>
<dbReference type="GO" id="GO:0004497">
    <property type="term" value="F:monooxygenase activity"/>
    <property type="evidence" value="ECO:0007669"/>
    <property type="project" value="UniProtKB-KW"/>
</dbReference>
<sequence length="276" mass="29860">MATTSTTTYAVLGATGNAGVALIQLLLKRNADDVHIHAYCRDRAKLLRLIPDLKVEVPERVQIFEGSTADPDLMTSCLRACRAVFLCISTNDNIPGCRMAQDAAHAVVHALRDIGAQDLRSTSSAYHPLPKIVLLSSASLDEQLSSKTPAWGRAIMHRAASHIYADIAKAEEILRAEADWLTAVYVKPGALSHDIQRGHALSLTDMSGPLSYLDLAAAMIEAADDEKGQYDGKSVGVVATNGTASFPWGTPWTIVLGLIRYYLPWLHPYLPMSNGP</sequence>
<dbReference type="InterPro" id="IPR036291">
    <property type="entry name" value="NAD(P)-bd_dom_sf"/>
</dbReference>
<dbReference type="EMBL" id="JAUDZG010000008">
    <property type="protein sequence ID" value="KAK3301746.1"/>
    <property type="molecule type" value="Genomic_DNA"/>
</dbReference>
<dbReference type="RefSeq" id="XP_062717526.1">
    <property type="nucleotide sequence ID" value="XM_062870087.1"/>
</dbReference>
<name>A0AAJ0GKR8_9PEZI</name>
<dbReference type="GeneID" id="87888916"/>
<dbReference type="Pfam" id="PF13460">
    <property type="entry name" value="NAD_binding_10"/>
    <property type="match status" value="1"/>
</dbReference>
<evidence type="ECO:0000256" key="3">
    <source>
        <dbReference type="ARBA" id="ARBA00038376"/>
    </source>
</evidence>
<evidence type="ECO:0000313" key="5">
    <source>
        <dbReference type="EMBL" id="KAK3301746.1"/>
    </source>
</evidence>
<evidence type="ECO:0000256" key="1">
    <source>
        <dbReference type="ARBA" id="ARBA00023002"/>
    </source>
</evidence>
<gene>
    <name evidence="5" type="ORF">B0T15DRAFT_544501</name>
</gene>
<keyword evidence="2" id="KW-0503">Monooxygenase</keyword>